<evidence type="ECO:0000313" key="3">
    <source>
        <dbReference type="EMBL" id="RRH72390.1"/>
    </source>
</evidence>
<dbReference type="InterPro" id="IPR050272">
    <property type="entry name" value="Isochorismatase-like_hydrls"/>
</dbReference>
<dbReference type="Gene3D" id="3.40.50.850">
    <property type="entry name" value="Isochorismatase-like"/>
    <property type="match status" value="1"/>
</dbReference>
<dbReference type="InterPro" id="IPR036380">
    <property type="entry name" value="Isochorismatase-like_sf"/>
</dbReference>
<accession>A0A3P3DDP1</accession>
<dbReference type="AlphaFoldDB" id="A0A3P3DDP1"/>
<gene>
    <name evidence="3" type="ORF">EG244_14870</name>
</gene>
<evidence type="ECO:0000256" key="1">
    <source>
        <dbReference type="ARBA" id="ARBA00022801"/>
    </source>
</evidence>
<dbReference type="RefSeq" id="WP_124965844.1">
    <property type="nucleotide sequence ID" value="NZ_RRAZ01000024.1"/>
</dbReference>
<dbReference type="InterPro" id="IPR000868">
    <property type="entry name" value="Isochorismatase-like_dom"/>
</dbReference>
<name>A0A3P3DDP1_9RHOB</name>
<organism evidence="3 4">
    <name type="scientific">Falsigemmobacter faecalis</name>
    <dbReference type="NCBI Taxonomy" id="2488730"/>
    <lineage>
        <taxon>Bacteria</taxon>
        <taxon>Pseudomonadati</taxon>
        <taxon>Pseudomonadota</taxon>
        <taxon>Alphaproteobacteria</taxon>
        <taxon>Rhodobacterales</taxon>
        <taxon>Paracoccaceae</taxon>
        <taxon>Falsigemmobacter</taxon>
    </lineage>
</organism>
<dbReference type="OrthoDB" id="8477867at2"/>
<feature type="domain" description="Isochorismatase-like" evidence="2">
    <location>
        <begin position="27"/>
        <end position="210"/>
    </location>
</feature>
<dbReference type="SUPFAM" id="SSF52499">
    <property type="entry name" value="Isochorismatase-like hydrolases"/>
    <property type="match status" value="1"/>
</dbReference>
<dbReference type="PANTHER" id="PTHR43540:SF9">
    <property type="entry name" value="FAMILY HYDROLASE, PUTATIVE (AFU_ORTHOLOGUE AFUA_2G08700)-RELATED"/>
    <property type="match status" value="1"/>
</dbReference>
<reference evidence="3 4" key="1">
    <citation type="submission" date="2018-11" db="EMBL/GenBank/DDBJ databases">
        <title>Gemmobacter sp. nov., YIM 102744-1 draft genome.</title>
        <authorList>
            <person name="Li G."/>
            <person name="Jiang Y."/>
        </authorList>
    </citation>
    <scope>NUCLEOTIDE SEQUENCE [LARGE SCALE GENOMIC DNA]</scope>
    <source>
        <strain evidence="3 4">YIM 102744-1</strain>
    </source>
</reference>
<sequence length="230" mass="25033">MTATAFPQVASQPYAWPFDGGFSPAETALILIDMQIDFVGAEGWCAQSGGDVSRMAAAVAPTRAVLEKMREKGFTIIHTREGHREDLADLNPNKRWRSARLGAEIGASGPHGRMLTRGAPGWDIVPELYPAAGEPIIDKPGKGAFWATDLEHILRVRGIRNLIFTGVTTDCCVHTTMRDANDRGFECMLLEDCCNATLQKNHETILRITKMGHGIFGTVARSDDLLAALA</sequence>
<dbReference type="Proteomes" id="UP000282125">
    <property type="component" value="Unassembled WGS sequence"/>
</dbReference>
<evidence type="ECO:0000313" key="4">
    <source>
        <dbReference type="Proteomes" id="UP000282125"/>
    </source>
</evidence>
<proteinExistence type="predicted"/>
<evidence type="ECO:0000259" key="2">
    <source>
        <dbReference type="Pfam" id="PF00857"/>
    </source>
</evidence>
<dbReference type="Pfam" id="PF00857">
    <property type="entry name" value="Isochorismatase"/>
    <property type="match status" value="1"/>
</dbReference>
<dbReference type="CDD" id="cd00431">
    <property type="entry name" value="cysteine_hydrolases"/>
    <property type="match status" value="1"/>
</dbReference>
<keyword evidence="1 3" id="KW-0378">Hydrolase</keyword>
<comment type="caution">
    <text evidence="3">The sequence shown here is derived from an EMBL/GenBank/DDBJ whole genome shotgun (WGS) entry which is preliminary data.</text>
</comment>
<dbReference type="GO" id="GO:0016787">
    <property type="term" value="F:hydrolase activity"/>
    <property type="evidence" value="ECO:0007669"/>
    <property type="project" value="UniProtKB-KW"/>
</dbReference>
<dbReference type="PANTHER" id="PTHR43540">
    <property type="entry name" value="PEROXYUREIDOACRYLATE/UREIDOACRYLATE AMIDOHYDROLASE-RELATED"/>
    <property type="match status" value="1"/>
</dbReference>
<keyword evidence="4" id="KW-1185">Reference proteome</keyword>
<dbReference type="EMBL" id="RRAZ01000024">
    <property type="protein sequence ID" value="RRH72390.1"/>
    <property type="molecule type" value="Genomic_DNA"/>
</dbReference>
<protein>
    <submittedName>
        <fullName evidence="3">Cysteine hydrolase</fullName>
    </submittedName>
</protein>